<feature type="compositionally biased region" description="Pro residues" evidence="1">
    <location>
        <begin position="60"/>
        <end position="69"/>
    </location>
</feature>
<proteinExistence type="predicted"/>
<name>A0A146FFA3_ASPKA</name>
<feature type="compositionally biased region" description="Basic residues" evidence="1">
    <location>
        <begin position="607"/>
        <end position="620"/>
    </location>
</feature>
<gene>
    <name evidence="2" type="ORF">RIB2604_01807180</name>
</gene>
<dbReference type="Pfam" id="PF20174">
    <property type="entry name" value="DUF6540"/>
    <property type="match status" value="1"/>
</dbReference>
<dbReference type="VEuPathDB" id="FungiDB:ASPFODRAFT_145751"/>
<comment type="caution">
    <text evidence="2">The sequence shown here is derived from an EMBL/GenBank/DDBJ whole genome shotgun (WGS) entry which is preliminary data.</text>
</comment>
<feature type="compositionally biased region" description="Basic and acidic residues" evidence="1">
    <location>
        <begin position="517"/>
        <end position="531"/>
    </location>
</feature>
<evidence type="ECO:0000313" key="2">
    <source>
        <dbReference type="EMBL" id="GAT24884.1"/>
    </source>
</evidence>
<feature type="region of interest" description="Disordered" evidence="1">
    <location>
        <begin position="31"/>
        <end position="71"/>
    </location>
</feature>
<protein>
    <submittedName>
        <fullName evidence="2">Uncharacterized protein</fullName>
    </submittedName>
</protein>
<dbReference type="PANTHER" id="PTHR37538">
    <property type="entry name" value="BTB DOMAIN-CONTAINING PROTEIN"/>
    <property type="match status" value="1"/>
</dbReference>
<dbReference type="EMBL" id="BCWF01000018">
    <property type="protein sequence ID" value="GAT24884.1"/>
    <property type="molecule type" value="Genomic_DNA"/>
</dbReference>
<reference evidence="3" key="2">
    <citation type="submission" date="2016-02" db="EMBL/GenBank/DDBJ databases">
        <title>Genome sequencing of Aspergillus luchuensis NBRC 4314.</title>
        <authorList>
            <person name="Yamada O."/>
        </authorList>
    </citation>
    <scope>NUCLEOTIDE SEQUENCE [LARGE SCALE GENOMIC DNA]</scope>
    <source>
        <strain evidence="3">RIB 2604</strain>
    </source>
</reference>
<organism evidence="2 3">
    <name type="scientific">Aspergillus kawachii</name>
    <name type="common">White koji mold</name>
    <name type="synonym">Aspergillus awamori var. kawachi</name>
    <dbReference type="NCBI Taxonomy" id="1069201"/>
    <lineage>
        <taxon>Eukaryota</taxon>
        <taxon>Fungi</taxon>
        <taxon>Dikarya</taxon>
        <taxon>Ascomycota</taxon>
        <taxon>Pezizomycotina</taxon>
        <taxon>Eurotiomycetes</taxon>
        <taxon>Eurotiomycetidae</taxon>
        <taxon>Eurotiales</taxon>
        <taxon>Aspergillaceae</taxon>
        <taxon>Aspergillus</taxon>
        <taxon>Aspergillus subgen. Circumdati</taxon>
    </lineage>
</organism>
<sequence>MALAQARVTLQVYPEFGKGWLRCGSKYKLQKSNNTMSSNPPPPPPAPIPPPATQAQRNTPQPPTVPPTGPKDSLLLELHIFNGHPFKDHWAYWISSPDDPLVGDKIHATGDVRNGFIFEIKRSHNLRTSPDIPTKRIPLQWVDGKYLDQKLMDGLERIENVPGCAFERILYDVKVPGKSLNSVGEERGLGEAGVGVGRRVVQRDCQTWVVESMRNLVREGAVGKEVEDPYASPINYITIGRTTYAIPEYYVLKIPNLKFAYMKEFSLEEMYADIGHTFIHYLYTGEYQTLAASPNTPPSKARAREFKRSVYAFHMAQRHQIQGLLDHAQRYMHTFVDSVSTLELLKIAREVYATMFSGRKWFEDFVYDQLAAAFKVGEEQFRNDILKYGVGSDAKFDQSLLDLVLKIYSGSIAKLTKATTNGPATSRAAFMSDEDASTDQTTLVSDSNDTKSDPEVSVDCSDDGVNGSKPADIVPELPEEKPKSPSPAPASPLSFAFRSPQPVRYQSFAPEPTPSKTEPKSEPEPTLKETLKPAASSKPVPEKAAPVHPEKAPQPEKTTQPEKVTQSDEEIQPEKASFDKPDQNPKFEPRSGAQTPEDAPGDDSSPRKKSKKKRGGKKKSGNSNTPSSGNPIAPANSVAGTHKKWEPKTAPQSISFF</sequence>
<reference evidence="2 3" key="1">
    <citation type="journal article" date="2016" name="DNA Res.">
        <title>Genome sequence of Aspergillus luchuensis NBRC 4314.</title>
        <authorList>
            <person name="Yamada O."/>
            <person name="Machida M."/>
            <person name="Hosoyama A."/>
            <person name="Goto M."/>
            <person name="Takahashi T."/>
            <person name="Futagami T."/>
            <person name="Yamagata Y."/>
            <person name="Takeuchi M."/>
            <person name="Kobayashi T."/>
            <person name="Koike H."/>
            <person name="Abe K."/>
            <person name="Asai K."/>
            <person name="Arita M."/>
            <person name="Fujita N."/>
            <person name="Fukuda K."/>
            <person name="Higa K."/>
            <person name="Horikawa H."/>
            <person name="Ishikawa T."/>
            <person name="Jinno K."/>
            <person name="Kato Y."/>
            <person name="Kirimura K."/>
            <person name="Mizutani O."/>
            <person name="Nakasone K."/>
            <person name="Sano M."/>
            <person name="Shiraishi Y."/>
            <person name="Tsukahara M."/>
            <person name="Gomi K."/>
        </authorList>
    </citation>
    <scope>NUCLEOTIDE SEQUENCE [LARGE SCALE GENOMIC DNA]</scope>
    <source>
        <strain evidence="2 3">RIB 2604</strain>
    </source>
</reference>
<feature type="region of interest" description="Disordered" evidence="1">
    <location>
        <begin position="430"/>
        <end position="657"/>
    </location>
</feature>
<accession>A0A146FFA3</accession>
<feature type="compositionally biased region" description="Basic and acidic residues" evidence="1">
    <location>
        <begin position="572"/>
        <end position="589"/>
    </location>
</feature>
<dbReference type="InterPro" id="IPR046670">
    <property type="entry name" value="DUF6540"/>
</dbReference>
<feature type="compositionally biased region" description="Low complexity" evidence="1">
    <location>
        <begin position="621"/>
        <end position="631"/>
    </location>
</feature>
<dbReference type="Proteomes" id="UP000075230">
    <property type="component" value="Unassembled WGS sequence"/>
</dbReference>
<feature type="compositionally biased region" description="Polar residues" evidence="1">
    <location>
        <begin position="438"/>
        <end position="447"/>
    </location>
</feature>
<dbReference type="AlphaFoldDB" id="A0A146FFA3"/>
<evidence type="ECO:0000313" key="3">
    <source>
        <dbReference type="Proteomes" id="UP000075230"/>
    </source>
</evidence>
<feature type="compositionally biased region" description="Pro residues" evidence="1">
    <location>
        <begin position="39"/>
        <end position="52"/>
    </location>
</feature>
<feature type="compositionally biased region" description="Low complexity" evidence="1">
    <location>
        <begin position="491"/>
        <end position="500"/>
    </location>
</feature>
<dbReference type="PANTHER" id="PTHR37538:SF1">
    <property type="entry name" value="BTB DOMAIN-CONTAINING PROTEIN"/>
    <property type="match status" value="1"/>
</dbReference>
<evidence type="ECO:0000256" key="1">
    <source>
        <dbReference type="SAM" id="MobiDB-lite"/>
    </source>
</evidence>